<dbReference type="Proteomes" id="UP001215598">
    <property type="component" value="Unassembled WGS sequence"/>
</dbReference>
<accession>A0AAD7HIH3</accession>
<sequence>MADPLSNLRAAYGVLETRVNRALRIQLGDTARLCLQRDEAFRLLESAEPHHNLFSPAEFTTLQESISTMADRLDEACHLSTDPQEGPSITVVADSVTGKRGHPKKNINPAFLEEALTLRGPTGLSDVLRCHPRTIRRRALELGLAAPGVPVYHEEVLPDGGHNRAYTGAPRPAAPSLTDEQLDTAVAEILDVFPA</sequence>
<proteinExistence type="predicted"/>
<organism evidence="1 2">
    <name type="scientific">Mycena metata</name>
    <dbReference type="NCBI Taxonomy" id="1033252"/>
    <lineage>
        <taxon>Eukaryota</taxon>
        <taxon>Fungi</taxon>
        <taxon>Dikarya</taxon>
        <taxon>Basidiomycota</taxon>
        <taxon>Agaricomycotina</taxon>
        <taxon>Agaricomycetes</taxon>
        <taxon>Agaricomycetidae</taxon>
        <taxon>Agaricales</taxon>
        <taxon>Marasmiineae</taxon>
        <taxon>Mycenaceae</taxon>
        <taxon>Mycena</taxon>
    </lineage>
</organism>
<protein>
    <submittedName>
        <fullName evidence="1">Uncharacterized protein</fullName>
    </submittedName>
</protein>
<comment type="caution">
    <text evidence="1">The sequence shown here is derived from an EMBL/GenBank/DDBJ whole genome shotgun (WGS) entry which is preliminary data.</text>
</comment>
<evidence type="ECO:0000313" key="2">
    <source>
        <dbReference type="Proteomes" id="UP001215598"/>
    </source>
</evidence>
<dbReference type="AlphaFoldDB" id="A0AAD7HIH3"/>
<gene>
    <name evidence="1" type="ORF">B0H16DRAFT_1335416</name>
</gene>
<keyword evidence="2" id="KW-1185">Reference proteome</keyword>
<reference evidence="1" key="1">
    <citation type="submission" date="2023-03" db="EMBL/GenBank/DDBJ databases">
        <title>Massive genome expansion in bonnet fungi (Mycena s.s.) driven by repeated elements and novel gene families across ecological guilds.</title>
        <authorList>
            <consortium name="Lawrence Berkeley National Laboratory"/>
            <person name="Harder C.B."/>
            <person name="Miyauchi S."/>
            <person name="Viragh M."/>
            <person name="Kuo A."/>
            <person name="Thoen E."/>
            <person name="Andreopoulos B."/>
            <person name="Lu D."/>
            <person name="Skrede I."/>
            <person name="Drula E."/>
            <person name="Henrissat B."/>
            <person name="Morin E."/>
            <person name="Kohler A."/>
            <person name="Barry K."/>
            <person name="LaButti K."/>
            <person name="Morin E."/>
            <person name="Salamov A."/>
            <person name="Lipzen A."/>
            <person name="Mereny Z."/>
            <person name="Hegedus B."/>
            <person name="Baldrian P."/>
            <person name="Stursova M."/>
            <person name="Weitz H."/>
            <person name="Taylor A."/>
            <person name="Grigoriev I.V."/>
            <person name="Nagy L.G."/>
            <person name="Martin F."/>
            <person name="Kauserud H."/>
        </authorList>
    </citation>
    <scope>NUCLEOTIDE SEQUENCE</scope>
    <source>
        <strain evidence="1">CBHHK182m</strain>
    </source>
</reference>
<dbReference type="EMBL" id="JARKIB010000231">
    <property type="protein sequence ID" value="KAJ7721322.1"/>
    <property type="molecule type" value="Genomic_DNA"/>
</dbReference>
<evidence type="ECO:0000313" key="1">
    <source>
        <dbReference type="EMBL" id="KAJ7721322.1"/>
    </source>
</evidence>
<name>A0AAD7HIH3_9AGAR</name>